<keyword evidence="2" id="KW-0813">Transport</keyword>
<dbReference type="PANTHER" id="PTHR33376:SF7">
    <property type="entry name" value="C4-DICARBOXYLATE-BINDING PROTEIN DCTB"/>
    <property type="match status" value="1"/>
</dbReference>
<dbReference type="KEGG" id="dia:Dtpsy_2743"/>
<dbReference type="Proteomes" id="UP000000450">
    <property type="component" value="Chromosome"/>
</dbReference>
<evidence type="ECO:0000313" key="6">
    <source>
        <dbReference type="Proteomes" id="UP000000450"/>
    </source>
</evidence>
<feature type="chain" id="PRO_5039935798" evidence="4">
    <location>
        <begin position="25"/>
        <end position="360"/>
    </location>
</feature>
<gene>
    <name evidence="5" type="ordered locus">Dtpsy_2743</name>
</gene>
<evidence type="ECO:0000313" key="5">
    <source>
        <dbReference type="EMBL" id="ACM34177.1"/>
    </source>
</evidence>
<dbReference type="RefSeq" id="WP_015914068.1">
    <property type="nucleotide sequence ID" value="NC_011992.1"/>
</dbReference>
<comment type="similarity">
    <text evidence="1">Belongs to the bacterial solute-binding protein 7 family.</text>
</comment>
<dbReference type="InterPro" id="IPR038404">
    <property type="entry name" value="TRAP_DctP_sf"/>
</dbReference>
<sequence length="360" mass="38974">MRCPALRGRLALWGAALLCAAAHAGAPDTPAADAPPLRLRVVGGLAGVTQYTQLEAPFWTRDLPRLSEGRYRADIVPFDRAGVPGMEMLRLLQLGVVPFGTVLMSSLSAQYPQYTAVDLPGLNPDLATLRASLAAFRPYLEKALREEHGVELLAVYVYPAQVLFCKDPLLGLDDLRGRHVRVSSAAQGDFFVALGAKPQRVPFAQVVKSMETGASECAVTASMSGNILGLHAHAAYLYPMPISWGMAVFAANRAAWQALPADLRQLLQAELPKLETAVWLNAQGETEQGLACNVGSPSCTTGRQGAMALVPVRAQDEARRETIFNTVVLPRWVRRCGARCRDIWDRTIGPARRMSAPVQP</sequence>
<dbReference type="CDD" id="cd13602">
    <property type="entry name" value="PBP2_TRAP_BpDctp6_7"/>
    <property type="match status" value="1"/>
</dbReference>
<evidence type="ECO:0000256" key="4">
    <source>
        <dbReference type="SAM" id="SignalP"/>
    </source>
</evidence>
<feature type="signal peptide" evidence="4">
    <location>
        <begin position="1"/>
        <end position="24"/>
    </location>
</feature>
<dbReference type="AlphaFoldDB" id="A0A9J9QC54"/>
<dbReference type="EMBL" id="CP001392">
    <property type="protein sequence ID" value="ACM34177.1"/>
    <property type="molecule type" value="Genomic_DNA"/>
</dbReference>
<proteinExistence type="inferred from homology"/>
<keyword evidence="3 4" id="KW-0732">Signal</keyword>
<name>A0A9J9QC54_ACIET</name>
<dbReference type="Gene3D" id="3.40.190.170">
    <property type="entry name" value="Bacterial extracellular solute-binding protein, family 7"/>
    <property type="match status" value="1"/>
</dbReference>
<dbReference type="InterPro" id="IPR018389">
    <property type="entry name" value="DctP_fam"/>
</dbReference>
<accession>A0A9J9QC54</accession>
<organism evidence="5 6">
    <name type="scientific">Acidovorax ebreus (strain TPSY)</name>
    <name type="common">Diaphorobacter sp. (strain TPSY)</name>
    <dbReference type="NCBI Taxonomy" id="535289"/>
    <lineage>
        <taxon>Bacteria</taxon>
        <taxon>Pseudomonadati</taxon>
        <taxon>Pseudomonadota</taxon>
        <taxon>Betaproteobacteria</taxon>
        <taxon>Burkholderiales</taxon>
        <taxon>Comamonadaceae</taxon>
        <taxon>Diaphorobacter</taxon>
    </lineage>
</organism>
<dbReference type="PANTHER" id="PTHR33376">
    <property type="match status" value="1"/>
</dbReference>
<keyword evidence="6" id="KW-1185">Reference proteome</keyword>
<protein>
    <submittedName>
        <fullName evidence="5">TRAP dicarboxylate transporter-DctP subunit</fullName>
    </submittedName>
</protein>
<dbReference type="NCBIfam" id="NF037995">
    <property type="entry name" value="TRAP_S1"/>
    <property type="match status" value="1"/>
</dbReference>
<reference evidence="5 6" key="1">
    <citation type="journal article" date="2010" name="J. Bacteriol.">
        <title>Completed genome sequence of the anaerobic iron-oxidizing bacterium Acidovorax ebreus strain TPSY.</title>
        <authorList>
            <person name="Byrne-Bailey K.G."/>
            <person name="Weber K.A."/>
            <person name="Chair A.H."/>
            <person name="Bose S."/>
            <person name="Knox T."/>
            <person name="Spanbauer T.L."/>
            <person name="Chertkov O."/>
            <person name="Coates J.D."/>
        </authorList>
    </citation>
    <scope>NUCLEOTIDE SEQUENCE [LARGE SCALE GENOMIC DNA]</scope>
    <source>
        <strain evidence="5 6">TPSY</strain>
    </source>
</reference>
<dbReference type="GO" id="GO:0055085">
    <property type="term" value="P:transmembrane transport"/>
    <property type="evidence" value="ECO:0007669"/>
    <property type="project" value="InterPro"/>
</dbReference>
<dbReference type="Pfam" id="PF03480">
    <property type="entry name" value="DctP"/>
    <property type="match status" value="1"/>
</dbReference>
<evidence type="ECO:0000256" key="1">
    <source>
        <dbReference type="ARBA" id="ARBA00009023"/>
    </source>
</evidence>
<evidence type="ECO:0000256" key="2">
    <source>
        <dbReference type="ARBA" id="ARBA00022448"/>
    </source>
</evidence>
<evidence type="ECO:0000256" key="3">
    <source>
        <dbReference type="ARBA" id="ARBA00022729"/>
    </source>
</evidence>